<accession>A0A1I8BV80</accession>
<proteinExistence type="predicted"/>
<keyword evidence="1" id="KW-0175">Coiled coil</keyword>
<protein>
    <submittedName>
        <fullName evidence="4">Uncharacterized protein</fullName>
    </submittedName>
</protein>
<feature type="compositionally biased region" description="Polar residues" evidence="2">
    <location>
        <begin position="317"/>
        <end position="343"/>
    </location>
</feature>
<dbReference type="AlphaFoldDB" id="A0A1I8BV80"/>
<name>A0A1I8BV80_MELHA</name>
<feature type="region of interest" description="Disordered" evidence="2">
    <location>
        <begin position="315"/>
        <end position="346"/>
    </location>
</feature>
<evidence type="ECO:0000256" key="1">
    <source>
        <dbReference type="SAM" id="Coils"/>
    </source>
</evidence>
<reference evidence="4" key="1">
    <citation type="submission" date="2016-11" db="UniProtKB">
        <authorList>
            <consortium name="WormBaseParasite"/>
        </authorList>
    </citation>
    <scope>IDENTIFICATION</scope>
</reference>
<evidence type="ECO:0000313" key="4">
    <source>
        <dbReference type="WBParaSite" id="MhA1_Contig648.frz3.gene19"/>
    </source>
</evidence>
<feature type="compositionally biased region" description="Polar residues" evidence="2">
    <location>
        <begin position="209"/>
        <end position="219"/>
    </location>
</feature>
<feature type="compositionally biased region" description="Polar residues" evidence="2">
    <location>
        <begin position="279"/>
        <end position="289"/>
    </location>
</feature>
<evidence type="ECO:0000256" key="2">
    <source>
        <dbReference type="SAM" id="MobiDB-lite"/>
    </source>
</evidence>
<feature type="coiled-coil region" evidence="1">
    <location>
        <begin position="66"/>
        <end position="182"/>
    </location>
</feature>
<dbReference type="Proteomes" id="UP000095281">
    <property type="component" value="Unplaced"/>
</dbReference>
<organism evidence="3 4">
    <name type="scientific">Meloidogyne hapla</name>
    <name type="common">Root-knot nematode worm</name>
    <dbReference type="NCBI Taxonomy" id="6305"/>
    <lineage>
        <taxon>Eukaryota</taxon>
        <taxon>Metazoa</taxon>
        <taxon>Ecdysozoa</taxon>
        <taxon>Nematoda</taxon>
        <taxon>Chromadorea</taxon>
        <taxon>Rhabditida</taxon>
        <taxon>Tylenchina</taxon>
        <taxon>Tylenchomorpha</taxon>
        <taxon>Tylenchoidea</taxon>
        <taxon>Meloidogynidae</taxon>
        <taxon>Meloidogyninae</taxon>
        <taxon>Meloidogyne</taxon>
    </lineage>
</organism>
<evidence type="ECO:0000313" key="3">
    <source>
        <dbReference type="Proteomes" id="UP000095281"/>
    </source>
</evidence>
<feature type="region of interest" description="Disordered" evidence="2">
    <location>
        <begin position="203"/>
        <end position="227"/>
    </location>
</feature>
<sequence>MPNPTVKIEKMEFEEPEVSATTENTVSFGIEVEKKECEGVNCVSGETSGEVSSPFDDPVSRTRCLMQFIRLRNQRAEAELAQQNALKKQKMDAQATLQNARNELAQAKSEQLHWERKFNNLNRDRHEVLNQLKALHQKETERKRQREEAERQRQLLAAAAAAEEQQRLAAAAAAAAAQQQQQTDAYFQLKQMQQYLATLIASAGPTGTPHGQTSSSPSTALPGPLQQRQPSLEQLLLSAVSTSTVSGGGGIDATSLLAAAVQQQQQELSRVSQLQQRQFTPSTPYGPSTQQHQQTIALQQQQELQNAVAKLLGQHFPGSSRTNQTIQQQSTPTLQSFQQNLQPSPSPNYAALLQQQQFEQLQSQLASVISAQQHLPSPALSVNIQTALAAATAGGNDLLHSPSNPQSANQLVQQQQLHNLPSELLYQAALLAATQLGVSPSVTLPTNQLTTNMLSHQIQQSQQQQQRNTK</sequence>
<keyword evidence="3" id="KW-1185">Reference proteome</keyword>
<feature type="region of interest" description="Disordered" evidence="2">
    <location>
        <begin position="272"/>
        <end position="294"/>
    </location>
</feature>
<dbReference type="WBParaSite" id="MhA1_Contig648.frz3.gene19">
    <property type="protein sequence ID" value="MhA1_Contig648.frz3.gene19"/>
    <property type="gene ID" value="MhA1_Contig648.frz3.gene19"/>
</dbReference>